<dbReference type="Pfam" id="PF02113">
    <property type="entry name" value="Peptidase_S13"/>
    <property type="match status" value="2"/>
</dbReference>
<sequence length="463" mass="47918">MRRLLTICTLILLSGDLAALSPTTPIAVQLVRDPGLSAGVREALRDVPDGVQVSVLVREVGGGPVLEALRPDESMIPASTQKLVTAASVLVDRGGAGGWWSTELTVPAAEVGQKNVSALTLRGSADPTLSVAGGSNSLRALAKQAFARGLRRVNAVRLDESPMQAGGWTELIVGVPMTTVRLSEWETNPPISAQEARARAGAALVSELRRAGIVVGSDAVGVAPKFTPYLAPARVDEDGKALPPDPLVPVNRRPEHGLASVRSASPALVVAAVLRPSDNLKAEELLGSLAATPLGRGTLAGALLRERAALRRMGIDLTGVALADGSGLSRNNRLTARTLVHLLSVLHDLPYATAKASATLPAAVYRARRNAFAEALPQAGTGETGPAHTGRGGTMALRLQNSGLDVRAKTGTLPGVSALAGYVTAKSGKILAFSILMNGPETTPILTLRSVQDRMVQAISAAH</sequence>
<name>A0A172T669_9DEIO</name>
<dbReference type="PANTHER" id="PTHR30023:SF0">
    <property type="entry name" value="PENICILLIN-SENSITIVE CARBOXYPEPTIDASE A"/>
    <property type="match status" value="1"/>
</dbReference>
<gene>
    <name evidence="4" type="ORF">SU48_00230</name>
</gene>
<dbReference type="PRINTS" id="PR00922">
    <property type="entry name" value="DADACBPTASE3"/>
</dbReference>
<dbReference type="KEGG" id="dpu:SU48_00230"/>
<dbReference type="PANTHER" id="PTHR30023">
    <property type="entry name" value="D-ALANYL-D-ALANINE CARBOXYPEPTIDASE"/>
    <property type="match status" value="1"/>
</dbReference>
<evidence type="ECO:0000313" key="4">
    <source>
        <dbReference type="EMBL" id="ANE42447.1"/>
    </source>
</evidence>
<dbReference type="Proteomes" id="UP000077363">
    <property type="component" value="Chromosome"/>
</dbReference>
<keyword evidence="4" id="KW-0645">Protease</keyword>
<feature type="chain" id="PRO_5008000403" evidence="3">
    <location>
        <begin position="20"/>
        <end position="463"/>
    </location>
</feature>
<dbReference type="AlphaFoldDB" id="A0A172T669"/>
<keyword evidence="5" id="KW-1185">Reference proteome</keyword>
<dbReference type="InterPro" id="IPR012338">
    <property type="entry name" value="Beta-lactam/transpept-like"/>
</dbReference>
<dbReference type="OrthoDB" id="56883at2"/>
<comment type="similarity">
    <text evidence="1">Belongs to the peptidase S13 family.</text>
</comment>
<keyword evidence="3" id="KW-0732">Signal</keyword>
<keyword evidence="4" id="KW-0121">Carboxypeptidase</keyword>
<dbReference type="Gene3D" id="3.40.710.10">
    <property type="entry name" value="DD-peptidase/beta-lactamase superfamily"/>
    <property type="match status" value="2"/>
</dbReference>
<dbReference type="SUPFAM" id="SSF56601">
    <property type="entry name" value="beta-lactamase/transpeptidase-like"/>
    <property type="match status" value="1"/>
</dbReference>
<feature type="signal peptide" evidence="3">
    <location>
        <begin position="1"/>
        <end position="19"/>
    </location>
</feature>
<dbReference type="STRING" id="1182568.SU48_00230"/>
<evidence type="ECO:0000313" key="5">
    <source>
        <dbReference type="Proteomes" id="UP000077363"/>
    </source>
</evidence>
<keyword evidence="2" id="KW-0378">Hydrolase</keyword>
<dbReference type="RefSeq" id="WP_064013491.1">
    <property type="nucleotide sequence ID" value="NZ_CP011387.1"/>
</dbReference>
<evidence type="ECO:0000256" key="1">
    <source>
        <dbReference type="ARBA" id="ARBA00006096"/>
    </source>
</evidence>
<dbReference type="GO" id="GO:0004185">
    <property type="term" value="F:serine-type carboxypeptidase activity"/>
    <property type="evidence" value="ECO:0007669"/>
    <property type="project" value="InterPro"/>
</dbReference>
<dbReference type="GO" id="GO:0006508">
    <property type="term" value="P:proteolysis"/>
    <property type="evidence" value="ECO:0007669"/>
    <property type="project" value="InterPro"/>
</dbReference>
<reference evidence="4 5" key="1">
    <citation type="submission" date="2015-01" db="EMBL/GenBank/DDBJ databases">
        <title>Deinococcus puniceus/DY1/ whole genome sequencing.</title>
        <authorList>
            <person name="Kim M.K."/>
            <person name="Srinivasan S."/>
            <person name="Lee J.-J."/>
        </authorList>
    </citation>
    <scope>NUCLEOTIDE SEQUENCE [LARGE SCALE GENOMIC DNA]</scope>
    <source>
        <strain evidence="4 5">DY1</strain>
    </source>
</reference>
<dbReference type="PATRIC" id="fig|1182568.3.peg.51"/>
<protein>
    <submittedName>
        <fullName evidence="4">D-alanyl-D-alanine carboxypeptidase</fullName>
    </submittedName>
</protein>
<evidence type="ECO:0000256" key="3">
    <source>
        <dbReference type="SAM" id="SignalP"/>
    </source>
</evidence>
<evidence type="ECO:0000256" key="2">
    <source>
        <dbReference type="ARBA" id="ARBA00022801"/>
    </source>
</evidence>
<organism evidence="4 5">
    <name type="scientific">Deinococcus puniceus</name>
    <dbReference type="NCBI Taxonomy" id="1182568"/>
    <lineage>
        <taxon>Bacteria</taxon>
        <taxon>Thermotogati</taxon>
        <taxon>Deinococcota</taxon>
        <taxon>Deinococci</taxon>
        <taxon>Deinococcales</taxon>
        <taxon>Deinococcaceae</taxon>
        <taxon>Deinococcus</taxon>
    </lineage>
</organism>
<accession>A0A172T669</accession>
<proteinExistence type="inferred from homology"/>
<dbReference type="GO" id="GO:0000270">
    <property type="term" value="P:peptidoglycan metabolic process"/>
    <property type="evidence" value="ECO:0007669"/>
    <property type="project" value="TreeGrafter"/>
</dbReference>
<dbReference type="InterPro" id="IPR000667">
    <property type="entry name" value="Peptidase_S13"/>
</dbReference>
<dbReference type="EMBL" id="CP011387">
    <property type="protein sequence ID" value="ANE42447.1"/>
    <property type="molecule type" value="Genomic_DNA"/>
</dbReference>